<name>A0ABU5RW12_9CYAN</name>
<gene>
    <name evidence="2" type="ORF">VB738_11895</name>
</gene>
<feature type="transmembrane region" description="Helical" evidence="1">
    <location>
        <begin position="103"/>
        <end position="126"/>
    </location>
</feature>
<evidence type="ECO:0000313" key="2">
    <source>
        <dbReference type="EMBL" id="MEA5391958.1"/>
    </source>
</evidence>
<evidence type="ECO:0000256" key="1">
    <source>
        <dbReference type="SAM" id="Phobius"/>
    </source>
</evidence>
<keyword evidence="3" id="KW-1185">Reference proteome</keyword>
<keyword evidence="1" id="KW-0472">Membrane</keyword>
<dbReference type="Proteomes" id="UP001304461">
    <property type="component" value="Unassembled WGS sequence"/>
</dbReference>
<comment type="caution">
    <text evidence="2">The sequence shown here is derived from an EMBL/GenBank/DDBJ whole genome shotgun (WGS) entry which is preliminary data.</text>
</comment>
<evidence type="ECO:0000313" key="3">
    <source>
        <dbReference type="Proteomes" id="UP001304461"/>
    </source>
</evidence>
<dbReference type="EMBL" id="JAYGHX010000007">
    <property type="protein sequence ID" value="MEA5391958.1"/>
    <property type="molecule type" value="Genomic_DNA"/>
</dbReference>
<feature type="transmembrane region" description="Helical" evidence="1">
    <location>
        <begin position="133"/>
        <end position="152"/>
    </location>
</feature>
<sequence>MPNKKIDGRQLSIGDRLGYLLAVTSFLYLLFSLVIYALPALQEWQSLAFAPIRHLAMVTPPFADLAMLTHSAHCDGSLDDFFKGVVNCDPYGRRFTYPPMALWMFKGFGVSSASLGWLGLALGLAVTLVTADFFFALIPSALVAGILLSLAYLSLPFQLALERANNDLIIFLLLGLLARAMAGEKRRSAAAAAGLAFLAVATKVLPLFGIIATQLLEPWSGIRQVTSARNLRWAFLGAVLGLSLVLPWIVWILKNSPRPGGALLSHGLIAGLSLSSSVASLPSFGWLAMKLAFLVAGAVGAWRQGVPQHLRTFLARGVSQVDSRRIAVTLCLFTSTWIGTYLFTRSFDYKFIFLLPAVGVSGAFLCHGTNDGGRRGWITLVLVPILCVWFIPYLGIIFRLPMGEWLELANDNVLLPVLAGALATGLLGCGSWHGRSPAGPAVRWGTGINKSCVTPSHRRRPSP</sequence>
<reference evidence="2 3" key="1">
    <citation type="submission" date="2023-12" db="EMBL/GenBank/DDBJ databases">
        <title>Baltic Sea Cyanobacteria.</title>
        <authorList>
            <person name="Delbaje E."/>
            <person name="Fewer D.P."/>
            <person name="Shishido T.K."/>
        </authorList>
    </citation>
    <scope>NUCLEOTIDE SEQUENCE [LARGE SCALE GENOMIC DNA]</scope>
    <source>
        <strain evidence="2 3">UHCC 0139</strain>
    </source>
</reference>
<keyword evidence="1" id="KW-1133">Transmembrane helix</keyword>
<feature type="transmembrane region" description="Helical" evidence="1">
    <location>
        <begin position="323"/>
        <end position="343"/>
    </location>
</feature>
<dbReference type="RefSeq" id="WP_323305937.1">
    <property type="nucleotide sequence ID" value="NZ_JAYGHX010000007.1"/>
</dbReference>
<feature type="transmembrane region" description="Helical" evidence="1">
    <location>
        <begin position="413"/>
        <end position="433"/>
    </location>
</feature>
<feature type="transmembrane region" description="Helical" evidence="1">
    <location>
        <begin position="20"/>
        <end position="38"/>
    </location>
</feature>
<feature type="transmembrane region" description="Helical" evidence="1">
    <location>
        <begin position="189"/>
        <end position="213"/>
    </location>
</feature>
<feature type="transmembrane region" description="Helical" evidence="1">
    <location>
        <begin position="284"/>
        <end position="302"/>
    </location>
</feature>
<feature type="transmembrane region" description="Helical" evidence="1">
    <location>
        <begin position="378"/>
        <end position="401"/>
    </location>
</feature>
<proteinExistence type="predicted"/>
<organism evidence="2 3">
    <name type="scientific">Cyanobium gracile UHCC 0139</name>
    <dbReference type="NCBI Taxonomy" id="3110308"/>
    <lineage>
        <taxon>Bacteria</taxon>
        <taxon>Bacillati</taxon>
        <taxon>Cyanobacteriota</taxon>
        <taxon>Cyanophyceae</taxon>
        <taxon>Synechococcales</taxon>
        <taxon>Prochlorococcaceae</taxon>
        <taxon>Cyanobium</taxon>
    </lineage>
</organism>
<feature type="transmembrane region" description="Helical" evidence="1">
    <location>
        <begin position="260"/>
        <end position="278"/>
    </location>
</feature>
<accession>A0ABU5RW12</accession>
<feature type="transmembrane region" description="Helical" evidence="1">
    <location>
        <begin position="233"/>
        <end position="253"/>
    </location>
</feature>
<protein>
    <recommendedName>
        <fullName evidence="4">Glycosyltransferase RgtA/B/C/D-like domain-containing protein</fullName>
    </recommendedName>
</protein>
<keyword evidence="1" id="KW-0812">Transmembrane</keyword>
<feature type="transmembrane region" description="Helical" evidence="1">
    <location>
        <begin position="349"/>
        <end position="366"/>
    </location>
</feature>
<feature type="transmembrane region" description="Helical" evidence="1">
    <location>
        <begin position="164"/>
        <end position="182"/>
    </location>
</feature>
<evidence type="ECO:0008006" key="4">
    <source>
        <dbReference type="Google" id="ProtNLM"/>
    </source>
</evidence>